<dbReference type="Gramene" id="OPUNC02G10070.1">
    <property type="protein sequence ID" value="OPUNC02G10070.1"/>
    <property type="gene ID" value="OPUNC02G10070"/>
</dbReference>
<dbReference type="HOGENOM" id="CLU_162293_0_0_1"/>
<organism evidence="1">
    <name type="scientific">Oryza punctata</name>
    <name type="common">Red rice</name>
    <dbReference type="NCBI Taxonomy" id="4537"/>
    <lineage>
        <taxon>Eukaryota</taxon>
        <taxon>Viridiplantae</taxon>
        <taxon>Streptophyta</taxon>
        <taxon>Embryophyta</taxon>
        <taxon>Tracheophyta</taxon>
        <taxon>Spermatophyta</taxon>
        <taxon>Magnoliopsida</taxon>
        <taxon>Liliopsida</taxon>
        <taxon>Poales</taxon>
        <taxon>Poaceae</taxon>
        <taxon>BOP clade</taxon>
        <taxon>Oryzoideae</taxon>
        <taxon>Oryzeae</taxon>
        <taxon>Oryzinae</taxon>
        <taxon>Oryza</taxon>
    </lineage>
</organism>
<dbReference type="STRING" id="4537.A0A0E0JY63"/>
<proteinExistence type="predicted"/>
<dbReference type="EnsemblPlants" id="OPUNC02G10070.1">
    <property type="protein sequence ID" value="OPUNC02G10070.1"/>
    <property type="gene ID" value="OPUNC02G10070"/>
</dbReference>
<dbReference type="SUPFAM" id="SSF52047">
    <property type="entry name" value="RNI-like"/>
    <property type="match status" value="1"/>
</dbReference>
<dbReference type="InterPro" id="IPR032675">
    <property type="entry name" value="LRR_dom_sf"/>
</dbReference>
<dbReference type="PANTHER" id="PTHR36766:SF30">
    <property type="entry name" value="TIR-NBS TYPE DISEASE RESISTANCE PROTEIN-RELATED"/>
    <property type="match status" value="1"/>
</dbReference>
<keyword evidence="2" id="KW-1185">Reference proteome</keyword>
<evidence type="ECO:0000313" key="1">
    <source>
        <dbReference type="EnsemblPlants" id="OPUNC02G10070.1"/>
    </source>
</evidence>
<reference evidence="1" key="2">
    <citation type="submission" date="2018-05" db="EMBL/GenBank/DDBJ databases">
        <title>OpunRS2 (Oryza punctata Reference Sequence Version 2).</title>
        <authorList>
            <person name="Zhang J."/>
            <person name="Kudrna D."/>
            <person name="Lee S."/>
            <person name="Talag J."/>
            <person name="Welchert J."/>
            <person name="Wing R.A."/>
        </authorList>
    </citation>
    <scope>NUCLEOTIDE SEQUENCE [LARGE SCALE GENOMIC DNA]</scope>
</reference>
<protein>
    <submittedName>
        <fullName evidence="1">Uncharacterized protein</fullName>
    </submittedName>
</protein>
<sequence length="126" mass="13924">MTESFTGKQEQALQLLASLQYLEFYGCSGLKSLPGGLHRFSSLYGLGISRCPQIRLLPKEGFPASLQDLSMEGCSINLMHQVKKLEASNPHLKVHDASVTYIVRKVRARCLRGRGTLTQYGPQGTI</sequence>
<name>A0A0E0JY63_ORYPU</name>
<accession>A0A0E0JY63</accession>
<reference evidence="1" key="1">
    <citation type="submission" date="2015-04" db="UniProtKB">
        <authorList>
            <consortium name="EnsemblPlants"/>
        </authorList>
    </citation>
    <scope>IDENTIFICATION</scope>
</reference>
<dbReference type="Gene3D" id="3.80.10.10">
    <property type="entry name" value="Ribonuclease Inhibitor"/>
    <property type="match status" value="1"/>
</dbReference>
<dbReference type="OMA" id="CSINLMH"/>
<evidence type="ECO:0000313" key="2">
    <source>
        <dbReference type="Proteomes" id="UP000026962"/>
    </source>
</evidence>
<dbReference type="AlphaFoldDB" id="A0A0E0JY63"/>
<dbReference type="Proteomes" id="UP000026962">
    <property type="component" value="Chromosome 2"/>
</dbReference>
<dbReference type="PANTHER" id="PTHR36766">
    <property type="entry name" value="PLANT BROAD-SPECTRUM MILDEW RESISTANCE PROTEIN RPW8"/>
    <property type="match status" value="1"/>
</dbReference>